<evidence type="ECO:0000256" key="1">
    <source>
        <dbReference type="ARBA" id="ARBA00022491"/>
    </source>
</evidence>
<keyword evidence="2" id="KW-0805">Transcription regulation</keyword>
<gene>
    <name evidence="7" type="ORF">EDD52_10582</name>
</gene>
<reference evidence="7 8" key="1">
    <citation type="submission" date="2019-03" db="EMBL/GenBank/DDBJ databases">
        <title>Genomic Encyclopedia of Type Strains, Phase IV (KMG-IV): sequencing the most valuable type-strain genomes for metagenomic binning, comparative biology and taxonomic classification.</title>
        <authorList>
            <person name="Goeker M."/>
        </authorList>
    </citation>
    <scope>NUCLEOTIDE SEQUENCE [LARGE SCALE GENOMIC DNA]</scope>
    <source>
        <strain evidence="7 8">DSM 104836</strain>
    </source>
</reference>
<sequence length="216" mass="23500">MGAPLNQSSPKFRREPAEARKLALIQATLDLVARDGVSAATVRAIALKAKVTQGLIRHYFSTKEELISAAYEYHMTEMTDQVTAAVGTGPATDQLSRFIDAALRPPAANPRAVALWAGFFSKVQNDPEMKAIHARTYTYFRDNLERLISVALEENDRPSSPDRLHRLAIAANALIDGLWLEGSALPEAFEAEELPQIGRDAIGAMIGISLSVKATT</sequence>
<dbReference type="SUPFAM" id="SSF48498">
    <property type="entry name" value="Tetracyclin repressor-like, C-terminal domain"/>
    <property type="match status" value="1"/>
</dbReference>
<evidence type="ECO:0000259" key="6">
    <source>
        <dbReference type="PROSITE" id="PS50977"/>
    </source>
</evidence>
<dbReference type="OrthoDB" id="9809265at2"/>
<evidence type="ECO:0000313" key="7">
    <source>
        <dbReference type="EMBL" id="TCS64521.1"/>
    </source>
</evidence>
<evidence type="ECO:0000256" key="4">
    <source>
        <dbReference type="ARBA" id="ARBA00023163"/>
    </source>
</evidence>
<dbReference type="PANTHER" id="PTHR30055:SF228">
    <property type="entry name" value="TRANSCRIPTIONAL REGULATOR-RELATED"/>
    <property type="match status" value="1"/>
</dbReference>
<dbReference type="GO" id="GO:0000976">
    <property type="term" value="F:transcription cis-regulatory region binding"/>
    <property type="evidence" value="ECO:0007669"/>
    <property type="project" value="TreeGrafter"/>
</dbReference>
<dbReference type="Pfam" id="PF13977">
    <property type="entry name" value="TetR_C_6"/>
    <property type="match status" value="1"/>
</dbReference>
<dbReference type="SUPFAM" id="SSF46689">
    <property type="entry name" value="Homeodomain-like"/>
    <property type="match status" value="1"/>
</dbReference>
<dbReference type="PROSITE" id="PS50977">
    <property type="entry name" value="HTH_TETR_2"/>
    <property type="match status" value="1"/>
</dbReference>
<dbReference type="Pfam" id="PF00440">
    <property type="entry name" value="TetR_N"/>
    <property type="match status" value="1"/>
</dbReference>
<dbReference type="Gene3D" id="1.10.357.10">
    <property type="entry name" value="Tetracycline Repressor, domain 2"/>
    <property type="match status" value="1"/>
</dbReference>
<protein>
    <submittedName>
        <fullName evidence="7">TetR family transcriptional regulator</fullName>
    </submittedName>
</protein>
<dbReference type="InterPro" id="IPR036271">
    <property type="entry name" value="Tet_transcr_reg_TetR-rel_C_sf"/>
</dbReference>
<feature type="DNA-binding region" description="H-T-H motif" evidence="5">
    <location>
        <begin position="41"/>
        <end position="60"/>
    </location>
</feature>
<dbReference type="Proteomes" id="UP000295696">
    <property type="component" value="Unassembled WGS sequence"/>
</dbReference>
<organism evidence="7 8">
    <name type="scientific">Primorskyibacter sedentarius</name>
    <dbReference type="NCBI Taxonomy" id="745311"/>
    <lineage>
        <taxon>Bacteria</taxon>
        <taxon>Pseudomonadati</taxon>
        <taxon>Pseudomonadota</taxon>
        <taxon>Alphaproteobacteria</taxon>
        <taxon>Rhodobacterales</taxon>
        <taxon>Roseobacteraceae</taxon>
        <taxon>Primorskyibacter</taxon>
    </lineage>
</organism>
<dbReference type="InterPro" id="IPR009057">
    <property type="entry name" value="Homeodomain-like_sf"/>
</dbReference>
<dbReference type="PROSITE" id="PS01081">
    <property type="entry name" value="HTH_TETR_1"/>
    <property type="match status" value="1"/>
</dbReference>
<dbReference type="InterPro" id="IPR023772">
    <property type="entry name" value="DNA-bd_HTH_TetR-type_CS"/>
</dbReference>
<keyword evidence="1" id="KW-0678">Repressor</keyword>
<dbReference type="InterPro" id="IPR001647">
    <property type="entry name" value="HTH_TetR"/>
</dbReference>
<keyword evidence="3 5" id="KW-0238">DNA-binding</keyword>
<evidence type="ECO:0000256" key="5">
    <source>
        <dbReference type="PROSITE-ProRule" id="PRU00335"/>
    </source>
</evidence>
<keyword evidence="8" id="KW-1185">Reference proteome</keyword>
<dbReference type="InterPro" id="IPR050109">
    <property type="entry name" value="HTH-type_TetR-like_transc_reg"/>
</dbReference>
<dbReference type="InterPro" id="IPR039538">
    <property type="entry name" value="BetI_C"/>
</dbReference>
<dbReference type="GO" id="GO:0003700">
    <property type="term" value="F:DNA-binding transcription factor activity"/>
    <property type="evidence" value="ECO:0007669"/>
    <property type="project" value="TreeGrafter"/>
</dbReference>
<name>A0A4V2UPB4_9RHOB</name>
<dbReference type="RefSeq" id="WP_132244300.1">
    <property type="nucleotide sequence ID" value="NZ_SLZU01000005.1"/>
</dbReference>
<dbReference type="EMBL" id="SLZU01000005">
    <property type="protein sequence ID" value="TCS64521.1"/>
    <property type="molecule type" value="Genomic_DNA"/>
</dbReference>
<dbReference type="AlphaFoldDB" id="A0A4V2UPB4"/>
<feature type="domain" description="HTH tetR-type" evidence="6">
    <location>
        <begin position="18"/>
        <end position="78"/>
    </location>
</feature>
<evidence type="ECO:0000313" key="8">
    <source>
        <dbReference type="Proteomes" id="UP000295696"/>
    </source>
</evidence>
<evidence type="ECO:0000256" key="3">
    <source>
        <dbReference type="ARBA" id="ARBA00023125"/>
    </source>
</evidence>
<proteinExistence type="predicted"/>
<accession>A0A4V2UPB4</accession>
<comment type="caution">
    <text evidence="7">The sequence shown here is derived from an EMBL/GenBank/DDBJ whole genome shotgun (WGS) entry which is preliminary data.</text>
</comment>
<dbReference type="PANTHER" id="PTHR30055">
    <property type="entry name" value="HTH-TYPE TRANSCRIPTIONAL REGULATOR RUTR"/>
    <property type="match status" value="1"/>
</dbReference>
<dbReference type="PRINTS" id="PR00455">
    <property type="entry name" value="HTHTETR"/>
</dbReference>
<keyword evidence="4" id="KW-0804">Transcription</keyword>
<evidence type="ECO:0000256" key="2">
    <source>
        <dbReference type="ARBA" id="ARBA00023015"/>
    </source>
</evidence>